<protein>
    <submittedName>
        <fullName evidence="2">Uncharacterized protein</fullName>
    </submittedName>
</protein>
<dbReference type="AlphaFoldDB" id="A0A4Z2HFQ5"/>
<evidence type="ECO:0000256" key="1">
    <source>
        <dbReference type="SAM" id="MobiDB-lite"/>
    </source>
</evidence>
<gene>
    <name evidence="2" type="ORF">EYF80_025114</name>
</gene>
<organism evidence="2 3">
    <name type="scientific">Liparis tanakae</name>
    <name type="common">Tanaka's snailfish</name>
    <dbReference type="NCBI Taxonomy" id="230148"/>
    <lineage>
        <taxon>Eukaryota</taxon>
        <taxon>Metazoa</taxon>
        <taxon>Chordata</taxon>
        <taxon>Craniata</taxon>
        <taxon>Vertebrata</taxon>
        <taxon>Euteleostomi</taxon>
        <taxon>Actinopterygii</taxon>
        <taxon>Neopterygii</taxon>
        <taxon>Teleostei</taxon>
        <taxon>Neoteleostei</taxon>
        <taxon>Acanthomorphata</taxon>
        <taxon>Eupercaria</taxon>
        <taxon>Perciformes</taxon>
        <taxon>Cottioidei</taxon>
        <taxon>Cottales</taxon>
        <taxon>Liparidae</taxon>
        <taxon>Liparis</taxon>
    </lineage>
</organism>
<sequence>MGISSLRATILSPYGTEEGLTGRGTDTPLHCGGRFSGDKEHPTKSICGSKGNRSEVRGQPQNI</sequence>
<evidence type="ECO:0000313" key="2">
    <source>
        <dbReference type="EMBL" id="TNN64707.1"/>
    </source>
</evidence>
<accession>A0A4Z2HFQ5</accession>
<evidence type="ECO:0000313" key="3">
    <source>
        <dbReference type="Proteomes" id="UP000314294"/>
    </source>
</evidence>
<reference evidence="2 3" key="1">
    <citation type="submission" date="2019-03" db="EMBL/GenBank/DDBJ databases">
        <title>First draft genome of Liparis tanakae, snailfish: a comprehensive survey of snailfish specific genes.</title>
        <authorList>
            <person name="Kim W."/>
            <person name="Song I."/>
            <person name="Jeong J.-H."/>
            <person name="Kim D."/>
            <person name="Kim S."/>
            <person name="Ryu S."/>
            <person name="Song J.Y."/>
            <person name="Lee S.K."/>
        </authorList>
    </citation>
    <scope>NUCLEOTIDE SEQUENCE [LARGE SCALE GENOMIC DNA]</scope>
    <source>
        <tissue evidence="2">Muscle</tissue>
    </source>
</reference>
<name>A0A4Z2HFQ5_9TELE</name>
<keyword evidence="3" id="KW-1185">Reference proteome</keyword>
<comment type="caution">
    <text evidence="2">The sequence shown here is derived from an EMBL/GenBank/DDBJ whole genome shotgun (WGS) entry which is preliminary data.</text>
</comment>
<dbReference type="EMBL" id="SRLO01000248">
    <property type="protein sequence ID" value="TNN64707.1"/>
    <property type="molecule type" value="Genomic_DNA"/>
</dbReference>
<proteinExistence type="predicted"/>
<feature type="region of interest" description="Disordered" evidence="1">
    <location>
        <begin position="1"/>
        <end position="63"/>
    </location>
</feature>
<dbReference type="Proteomes" id="UP000314294">
    <property type="component" value="Unassembled WGS sequence"/>
</dbReference>